<reference evidence="2" key="1">
    <citation type="journal article" date="2020" name="mSystems">
        <title>Genome- and Community-Level Interaction Insights into Carbon Utilization and Element Cycling Functions of Hydrothermarchaeota in Hydrothermal Sediment.</title>
        <authorList>
            <person name="Zhou Z."/>
            <person name="Liu Y."/>
            <person name="Xu W."/>
            <person name="Pan J."/>
            <person name="Luo Z.H."/>
            <person name="Li M."/>
        </authorList>
    </citation>
    <scope>NUCLEOTIDE SEQUENCE [LARGE SCALE GENOMIC DNA]</scope>
    <source>
        <strain evidence="2">SpSt-508</strain>
    </source>
</reference>
<evidence type="ECO:0000259" key="1">
    <source>
        <dbReference type="PROSITE" id="PS51340"/>
    </source>
</evidence>
<feature type="domain" description="MOSC" evidence="1">
    <location>
        <begin position="86"/>
        <end position="256"/>
    </location>
</feature>
<dbReference type="Pfam" id="PF03476">
    <property type="entry name" value="MOSC_N"/>
    <property type="match status" value="1"/>
</dbReference>
<dbReference type="SUPFAM" id="SSF141673">
    <property type="entry name" value="MOSC N-terminal domain-like"/>
    <property type="match status" value="1"/>
</dbReference>
<dbReference type="InterPro" id="IPR005302">
    <property type="entry name" value="MoCF_Sase_C"/>
</dbReference>
<dbReference type="InterPro" id="IPR005303">
    <property type="entry name" value="MOCOS_middle"/>
</dbReference>
<dbReference type="GO" id="GO:0003824">
    <property type="term" value="F:catalytic activity"/>
    <property type="evidence" value="ECO:0007669"/>
    <property type="project" value="InterPro"/>
</dbReference>
<dbReference type="PROSITE" id="PS51340">
    <property type="entry name" value="MOSC"/>
    <property type="match status" value="1"/>
</dbReference>
<dbReference type="EMBL" id="DSVQ01000016">
    <property type="protein sequence ID" value="HGT40406.1"/>
    <property type="molecule type" value="Genomic_DNA"/>
</dbReference>
<dbReference type="GO" id="GO:0030151">
    <property type="term" value="F:molybdenum ion binding"/>
    <property type="evidence" value="ECO:0007669"/>
    <property type="project" value="InterPro"/>
</dbReference>
<organism evidence="2">
    <name type="scientific">Schlesneria paludicola</name>
    <dbReference type="NCBI Taxonomy" id="360056"/>
    <lineage>
        <taxon>Bacteria</taxon>
        <taxon>Pseudomonadati</taxon>
        <taxon>Planctomycetota</taxon>
        <taxon>Planctomycetia</taxon>
        <taxon>Planctomycetales</taxon>
        <taxon>Planctomycetaceae</taxon>
        <taxon>Schlesneria</taxon>
    </lineage>
</organism>
<evidence type="ECO:0000313" key="2">
    <source>
        <dbReference type="EMBL" id="HGT40406.1"/>
    </source>
</evidence>
<comment type="caution">
    <text evidence="2">The sequence shown here is derived from an EMBL/GenBank/DDBJ whole genome shotgun (WGS) entry which is preliminary data.</text>
</comment>
<name>A0A7C4QSN3_9PLAN</name>
<accession>A0A7C4QSN3</accession>
<dbReference type="Pfam" id="PF03473">
    <property type="entry name" value="MOSC"/>
    <property type="match status" value="1"/>
</dbReference>
<sequence length="262" mass="29221">MPRLAAISLYPMKSCTGQPVSTAVVLSTGALQHDRQFALRDAGGRFWNAKRTPMFHRWRTWLAVERRVLTLRDADREWAWHLDRDRAAVESWFAERLGEPVRLDEDPRGGFPDDTAAPGPTVISTATLEAVAGWFPTLTVDDVRQRFRANLEIDGVDPFWEDRLYGPAGSVRPLRVGGVVWCGVNPCQRCVVPSRDPMTGEPLPGFQKVFSERRAATLPEWAPATRFDHFYRLAVNTRLLSGAGHTIAVGDSVELGAMLLAD</sequence>
<dbReference type="AlphaFoldDB" id="A0A7C4QSN3"/>
<proteinExistence type="predicted"/>
<protein>
    <submittedName>
        <fullName evidence="2">MOSC domain-containing protein</fullName>
    </submittedName>
</protein>
<dbReference type="GO" id="GO:0030170">
    <property type="term" value="F:pyridoxal phosphate binding"/>
    <property type="evidence" value="ECO:0007669"/>
    <property type="project" value="InterPro"/>
</dbReference>
<gene>
    <name evidence="2" type="ORF">ENS64_14265</name>
</gene>